<proteinExistence type="predicted"/>
<protein>
    <submittedName>
        <fullName evidence="3">Extensin-like protein</fullName>
    </submittedName>
</protein>
<dbReference type="eggNOG" id="COG1716">
    <property type="taxonomic scope" value="Bacteria"/>
</dbReference>
<evidence type="ECO:0000259" key="2">
    <source>
        <dbReference type="PROSITE" id="PS50006"/>
    </source>
</evidence>
<dbReference type="EMBL" id="ASRX01000046">
    <property type="protein sequence ID" value="EYF03445.1"/>
    <property type="molecule type" value="Genomic_DNA"/>
</dbReference>
<evidence type="ECO:0000256" key="1">
    <source>
        <dbReference type="SAM" id="MobiDB-lite"/>
    </source>
</evidence>
<feature type="region of interest" description="Disordered" evidence="1">
    <location>
        <begin position="63"/>
        <end position="109"/>
    </location>
</feature>
<sequence length="129" mass="13406">MVPGAVAGPPMVSSAAVAAGSRVLVGFLVTFQNDPGGSFWPVYSGRTQLGRAAADGGPDIALPDASASSRHASIHADPATGQAFIEDDGSRNGTFLNEQRLSPGDRRQVRDNDRLRLGSTTFVVKLLVS</sequence>
<feature type="domain" description="FHA" evidence="2">
    <location>
        <begin position="47"/>
        <end position="101"/>
    </location>
</feature>
<accession>A0A017T3N4</accession>
<dbReference type="CDD" id="cd00060">
    <property type="entry name" value="FHA"/>
    <property type="match status" value="1"/>
</dbReference>
<gene>
    <name evidence="3" type="ORF">CAP_5552</name>
</gene>
<dbReference type="InterPro" id="IPR008984">
    <property type="entry name" value="SMAD_FHA_dom_sf"/>
</dbReference>
<organism evidence="3 4">
    <name type="scientific">Chondromyces apiculatus DSM 436</name>
    <dbReference type="NCBI Taxonomy" id="1192034"/>
    <lineage>
        <taxon>Bacteria</taxon>
        <taxon>Pseudomonadati</taxon>
        <taxon>Myxococcota</taxon>
        <taxon>Polyangia</taxon>
        <taxon>Polyangiales</taxon>
        <taxon>Polyangiaceae</taxon>
        <taxon>Chondromyces</taxon>
    </lineage>
</organism>
<evidence type="ECO:0000313" key="4">
    <source>
        <dbReference type="Proteomes" id="UP000019678"/>
    </source>
</evidence>
<dbReference type="InterPro" id="IPR050923">
    <property type="entry name" value="Cell_Proc_Reg/RNA_Proc"/>
</dbReference>
<dbReference type="PANTHER" id="PTHR23308">
    <property type="entry name" value="NUCLEAR INHIBITOR OF PROTEIN PHOSPHATASE-1"/>
    <property type="match status" value="1"/>
</dbReference>
<dbReference type="Pfam" id="PF00498">
    <property type="entry name" value="FHA"/>
    <property type="match status" value="1"/>
</dbReference>
<reference evidence="3 4" key="1">
    <citation type="submission" date="2013-05" db="EMBL/GenBank/DDBJ databases">
        <title>Genome assembly of Chondromyces apiculatus DSM 436.</title>
        <authorList>
            <person name="Sharma G."/>
            <person name="Khatri I."/>
            <person name="Kaur C."/>
            <person name="Mayilraj S."/>
            <person name="Subramanian S."/>
        </authorList>
    </citation>
    <scope>NUCLEOTIDE SEQUENCE [LARGE SCALE GENOMIC DNA]</scope>
    <source>
        <strain evidence="3 4">DSM 436</strain>
    </source>
</reference>
<keyword evidence="4" id="KW-1185">Reference proteome</keyword>
<dbReference type="AlphaFoldDB" id="A0A017T3N4"/>
<dbReference type="Proteomes" id="UP000019678">
    <property type="component" value="Unassembled WGS sequence"/>
</dbReference>
<dbReference type="SUPFAM" id="SSF49879">
    <property type="entry name" value="SMAD/FHA domain"/>
    <property type="match status" value="1"/>
</dbReference>
<evidence type="ECO:0000313" key="3">
    <source>
        <dbReference type="EMBL" id="EYF03445.1"/>
    </source>
</evidence>
<comment type="caution">
    <text evidence="3">The sequence shown here is derived from an EMBL/GenBank/DDBJ whole genome shotgun (WGS) entry which is preliminary data.</text>
</comment>
<dbReference type="PROSITE" id="PS50006">
    <property type="entry name" value="FHA_DOMAIN"/>
    <property type="match status" value="1"/>
</dbReference>
<dbReference type="STRING" id="1192034.CAP_5552"/>
<feature type="compositionally biased region" description="Polar residues" evidence="1">
    <location>
        <begin position="91"/>
        <end position="100"/>
    </location>
</feature>
<dbReference type="SMART" id="SM00240">
    <property type="entry name" value="FHA"/>
    <property type="match status" value="1"/>
</dbReference>
<name>A0A017T3N4_9BACT</name>
<dbReference type="InterPro" id="IPR000253">
    <property type="entry name" value="FHA_dom"/>
</dbReference>
<dbReference type="Gene3D" id="2.60.200.20">
    <property type="match status" value="1"/>
</dbReference>